<dbReference type="KEGG" id="abi:Aboo_1038"/>
<dbReference type="RefSeq" id="WP_008086594.1">
    <property type="nucleotide sequence ID" value="NC_013926.1"/>
</dbReference>
<proteinExistence type="predicted"/>
<gene>
    <name evidence="1" type="ordered locus">Aboo_1038</name>
</gene>
<dbReference type="eggNOG" id="arCOG01449">
    <property type="taxonomic scope" value="Archaea"/>
</dbReference>
<dbReference type="AlphaFoldDB" id="B5IHB4"/>
<dbReference type="OrthoDB" id="380382at2157"/>
<dbReference type="EMBL" id="CP001941">
    <property type="protein sequence ID" value="ADD08847.1"/>
    <property type="molecule type" value="Genomic_DNA"/>
</dbReference>
<evidence type="ECO:0000313" key="2">
    <source>
        <dbReference type="Proteomes" id="UP000001400"/>
    </source>
</evidence>
<evidence type="ECO:0000313" key="1">
    <source>
        <dbReference type="EMBL" id="ADD08847.1"/>
    </source>
</evidence>
<keyword evidence="2" id="KW-1185">Reference proteome</keyword>
<accession>B5IHB4</accession>
<reference evidence="1" key="1">
    <citation type="submission" date="2010-02" db="EMBL/GenBank/DDBJ databases">
        <title>Complete sequence of Aciduliprofundum boonei T469.</title>
        <authorList>
            <consortium name="US DOE Joint Genome Institute"/>
            <person name="Lucas S."/>
            <person name="Copeland A."/>
            <person name="Lapidus A."/>
            <person name="Cheng J.-F."/>
            <person name="Bruce D."/>
            <person name="Goodwin L."/>
            <person name="Pitluck S."/>
            <person name="Saunders E."/>
            <person name="Detter J.C."/>
            <person name="Han C."/>
            <person name="Tapia R."/>
            <person name="Land M."/>
            <person name="Hauser L."/>
            <person name="Kyrpides N."/>
            <person name="Mikhailova N."/>
            <person name="Flores G."/>
            <person name="Reysenbach A.-L."/>
            <person name="Woyke T."/>
        </authorList>
    </citation>
    <scope>NUCLEOTIDE SEQUENCE</scope>
    <source>
        <strain evidence="1">T469</strain>
    </source>
</reference>
<dbReference type="HOGENOM" id="CLU_1131547_0_0_2"/>
<organism evidence="1 2">
    <name type="scientific">Aciduliprofundum boonei (strain DSM 19572 / T469)</name>
    <dbReference type="NCBI Taxonomy" id="439481"/>
    <lineage>
        <taxon>Archaea</taxon>
        <taxon>Methanobacteriati</taxon>
        <taxon>Thermoplasmatota</taxon>
        <taxon>DHVE2 group</taxon>
        <taxon>Candidatus Aciduliprofundum</taxon>
    </lineage>
</organism>
<name>B5IHB4_ACIB4</name>
<dbReference type="STRING" id="439481.Aboo_1038"/>
<sequence length="245" mass="29003">MKLFASTLTIYTYKSDEDIRKKLNNEEVEKFLEGMEYAGEFDKLLIFSDYSNEEFERTIKELSYEEQELFAKLVEKIGNFKLIKVNLTNYDESYRIMYRAMDDHISSHIQEEDVDIKLNVSCGHKLGSLALYLATMNVVHKKEYYSHLSIRRGTKLSVDAYHAEKGIIEKLPTMNFESQENKEWEEMLKTLKTPKTLEEFKKEIRENADRAIAYFKNHKYIEMKDGKVQLTERGKVLVEFLDKIK</sequence>
<protein>
    <submittedName>
        <fullName evidence="1">Uncharacterized protein</fullName>
    </submittedName>
</protein>
<dbReference type="Proteomes" id="UP000001400">
    <property type="component" value="Chromosome"/>
</dbReference>
<dbReference type="GeneID" id="8827995"/>